<dbReference type="EC" id="2.4.2.64" evidence="6"/>
<organism evidence="8 9">
    <name type="scientific">Leucocoprinus birnbaumii</name>
    <dbReference type="NCBI Taxonomy" id="56174"/>
    <lineage>
        <taxon>Eukaryota</taxon>
        <taxon>Fungi</taxon>
        <taxon>Dikarya</taxon>
        <taxon>Basidiomycota</taxon>
        <taxon>Agaricomycotina</taxon>
        <taxon>Agaricomycetes</taxon>
        <taxon>Agaricomycetidae</taxon>
        <taxon>Agaricales</taxon>
        <taxon>Agaricineae</taxon>
        <taxon>Agaricaceae</taxon>
        <taxon>Leucocoprinus</taxon>
    </lineage>
</organism>
<keyword evidence="2 6" id="KW-0808">Transferase</keyword>
<dbReference type="InterPro" id="IPR002616">
    <property type="entry name" value="tRNA_ribo_trans-like"/>
</dbReference>
<proteinExistence type="inferred from homology"/>
<keyword evidence="1 6" id="KW-0328">Glycosyltransferase</keyword>
<dbReference type="SUPFAM" id="SSF51713">
    <property type="entry name" value="tRNA-guanine transglycosylase"/>
    <property type="match status" value="1"/>
</dbReference>
<accession>A0AAD5VWF3</accession>
<feature type="binding site" evidence="6">
    <location>
        <position position="223"/>
    </location>
    <ligand>
        <name>substrate</name>
    </ligand>
</feature>
<feature type="binding site" evidence="6">
    <location>
        <position position="436"/>
    </location>
    <ligand>
        <name>Zn(2+)</name>
        <dbReference type="ChEBI" id="CHEBI:29105"/>
    </ligand>
</feature>
<comment type="caution">
    <text evidence="8">The sequence shown here is derived from an EMBL/GenBank/DDBJ whole genome shotgun (WGS) entry which is preliminary data.</text>
</comment>
<comment type="subunit">
    <text evidence="6">Heterodimer of a catalytic subunit and an accessory subunit.</text>
</comment>
<feature type="binding site" evidence="6">
    <location>
        <position position="410"/>
    </location>
    <ligand>
        <name>Zn(2+)</name>
        <dbReference type="ChEBI" id="CHEBI:29105"/>
    </ligand>
</feature>
<evidence type="ECO:0000256" key="2">
    <source>
        <dbReference type="ARBA" id="ARBA00022679"/>
    </source>
</evidence>
<reference evidence="8" key="1">
    <citation type="submission" date="2022-07" db="EMBL/GenBank/DDBJ databases">
        <title>Genome Sequence of Leucocoprinus birnbaumii.</title>
        <authorList>
            <person name="Buettner E."/>
        </authorList>
    </citation>
    <scope>NUCLEOTIDE SEQUENCE</scope>
    <source>
        <strain evidence="8">VT141</strain>
    </source>
</reference>
<comment type="similarity">
    <text evidence="6">Belongs to the queuine tRNA-ribosyltransferase family.</text>
</comment>
<feature type="binding site" evidence="6">
    <location>
        <position position="407"/>
    </location>
    <ligand>
        <name>Zn(2+)</name>
        <dbReference type="ChEBI" id="CHEBI:29105"/>
    </ligand>
</feature>
<dbReference type="Proteomes" id="UP001213000">
    <property type="component" value="Unassembled WGS sequence"/>
</dbReference>
<dbReference type="GO" id="GO:0008479">
    <property type="term" value="F:tRNA-guanosine(34) queuine transglycosylase activity"/>
    <property type="evidence" value="ECO:0007669"/>
    <property type="project" value="UniProtKB-UniRule"/>
</dbReference>
<keyword evidence="4 6" id="KW-0479">Metal-binding</keyword>
<keyword evidence="3 6" id="KW-0819">tRNA processing</keyword>
<feature type="region of interest" description="RNA binding; important for wobble base 34 recognition" evidence="6">
    <location>
        <begin position="353"/>
        <end position="357"/>
    </location>
</feature>
<dbReference type="Pfam" id="PF01702">
    <property type="entry name" value="TGT"/>
    <property type="match status" value="1"/>
</dbReference>
<evidence type="ECO:0000256" key="3">
    <source>
        <dbReference type="ARBA" id="ARBA00022694"/>
    </source>
</evidence>
<gene>
    <name evidence="8" type="ORF">NP233_g6539</name>
</gene>
<protein>
    <recommendedName>
        <fullName evidence="6">Queuine tRNA-ribosyltransferase catalytic subunit 1</fullName>
        <ecNumber evidence="6">2.4.2.64</ecNumber>
    </recommendedName>
    <alternativeName>
        <fullName evidence="6">Guanine insertion enzyme</fullName>
    </alternativeName>
    <alternativeName>
        <fullName evidence="6">tRNA-guanine transglycosylase</fullName>
    </alternativeName>
</protein>
<sequence length="511" mass="56323">MSSFSGSLARRAKQLSGPGVMIGNHLETKYLIQKKKYYLSCFLDHFCQIWHIDQVDKFYSRGKFLSDNLALRRLRQISMQFELIAKCPTTKARVSRMTLAHGVTMLPTFMPVATQAAIKGLTPEQVESLGVTLILNNTYHLNLRPGLKVLNEVGGAHKFQGWERNLLTDSGGFQLVSLSKFTTITEEGALFASPFTGEPTMLTPEESISIQHAIGADIIMQLDDVVSSLTTGPRVEEAMERSVRWLDRCIAHHAQSGKTDRQNLFAIVQGGLDPKLRDRCLDAMIERKDGVAGYAIGGLSGGEEKDTFWRVIKQCADKLPEDRPRYSMGIGFAEDLLVCVALGVDMADCVFPTRTARFGVALTHRGPLNLSNASPDLSLIESTAYFCPLELSKHARDFGPIDENCPCPTCSGKVSRAILHHTITHETSAAHAITLHNITFQAQVMGRAREAIVAGTFPDYLRTFFAEYFGDAGYPEWCVNALRSVGVDLLEGKDIKLIPGSGAKWEYSGAS</sequence>
<feature type="binding site" evidence="6">
    <location>
        <begin position="169"/>
        <end position="173"/>
    </location>
    <ligand>
        <name>substrate</name>
    </ligand>
</feature>
<dbReference type="Gene3D" id="3.20.20.105">
    <property type="entry name" value="Queuine tRNA-ribosyltransferase-like"/>
    <property type="match status" value="1"/>
</dbReference>
<feature type="active site" description="Proton acceptor" evidence="6">
    <location>
        <position position="169"/>
    </location>
</feature>
<feature type="binding site" evidence="6">
    <location>
        <position position="269"/>
    </location>
    <ligand>
        <name>substrate</name>
    </ligand>
</feature>
<dbReference type="PANTHER" id="PTHR43530:SF1">
    <property type="entry name" value="QUEUINE TRNA-RIBOSYLTRANSFERASE CATALYTIC SUBUNIT 1"/>
    <property type="match status" value="1"/>
</dbReference>
<dbReference type="InterPro" id="IPR004803">
    <property type="entry name" value="TGT"/>
</dbReference>
<feature type="binding site" evidence="6">
    <location>
        <position position="405"/>
    </location>
    <ligand>
        <name>Zn(2+)</name>
        <dbReference type="ChEBI" id="CHEBI:29105"/>
    </ligand>
</feature>
<keyword evidence="5 6" id="KW-0862">Zinc</keyword>
<keyword evidence="6" id="KW-0963">Cytoplasm</keyword>
<dbReference type="AlphaFoldDB" id="A0AAD5VWF3"/>
<comment type="catalytic activity">
    <reaction evidence="6">
        <text>guanosine(34) in tRNA + queuine = queuosine(34) in tRNA + guanine</text>
        <dbReference type="Rhea" id="RHEA:16633"/>
        <dbReference type="Rhea" id="RHEA-COMP:10341"/>
        <dbReference type="Rhea" id="RHEA-COMP:18571"/>
        <dbReference type="ChEBI" id="CHEBI:16235"/>
        <dbReference type="ChEBI" id="CHEBI:17433"/>
        <dbReference type="ChEBI" id="CHEBI:74269"/>
        <dbReference type="ChEBI" id="CHEBI:194431"/>
        <dbReference type="EC" id="2.4.2.64"/>
    </reaction>
</comment>
<name>A0AAD5VWF3_9AGAR</name>
<evidence type="ECO:0000256" key="6">
    <source>
        <dbReference type="HAMAP-Rule" id="MF_03218"/>
    </source>
</evidence>
<dbReference type="HAMAP" id="MF_00168">
    <property type="entry name" value="Q_tRNA_Tgt"/>
    <property type="match status" value="1"/>
</dbReference>
<dbReference type="NCBIfam" id="TIGR00430">
    <property type="entry name" value="Q_tRNA_tgt"/>
    <property type="match status" value="1"/>
</dbReference>
<dbReference type="PANTHER" id="PTHR43530">
    <property type="entry name" value="QUEUINE TRNA-RIBOSYLTRANSFERASE CATALYTIC SUBUNIT 1"/>
    <property type="match status" value="1"/>
</dbReference>
<evidence type="ECO:0000256" key="5">
    <source>
        <dbReference type="ARBA" id="ARBA00022833"/>
    </source>
</evidence>
<evidence type="ECO:0000256" key="1">
    <source>
        <dbReference type="ARBA" id="ARBA00022676"/>
    </source>
</evidence>
<comment type="cofactor">
    <cofactor evidence="6">
        <name>Zn(2+)</name>
        <dbReference type="ChEBI" id="CHEBI:29105"/>
    </cofactor>
</comment>
<feature type="region of interest" description="RNA binding" evidence="6">
    <location>
        <begin position="329"/>
        <end position="335"/>
    </location>
</feature>
<keyword evidence="9" id="KW-1185">Reference proteome</keyword>
<evidence type="ECO:0000313" key="8">
    <source>
        <dbReference type="EMBL" id="KAJ3567174.1"/>
    </source>
</evidence>
<dbReference type="GO" id="GO:0046872">
    <property type="term" value="F:metal ion binding"/>
    <property type="evidence" value="ECO:0007669"/>
    <property type="project" value="UniProtKB-KW"/>
</dbReference>
<dbReference type="NCBIfam" id="TIGR00449">
    <property type="entry name" value="tgt_general"/>
    <property type="match status" value="1"/>
</dbReference>
<evidence type="ECO:0000256" key="4">
    <source>
        <dbReference type="ARBA" id="ARBA00022723"/>
    </source>
</evidence>
<comment type="subcellular location">
    <subcellularLocation>
        <location evidence="6">Cytoplasm</location>
    </subcellularLocation>
</comment>
<feature type="binding site" evidence="6">
    <location>
        <position position="298"/>
    </location>
    <ligand>
        <name>substrate</name>
    </ligand>
</feature>
<dbReference type="GO" id="GO:0006400">
    <property type="term" value="P:tRNA modification"/>
    <property type="evidence" value="ECO:0007669"/>
    <property type="project" value="InterPro"/>
</dbReference>
<dbReference type="GO" id="GO:0005829">
    <property type="term" value="C:cytosol"/>
    <property type="evidence" value="ECO:0007669"/>
    <property type="project" value="TreeGrafter"/>
</dbReference>
<feature type="domain" description="tRNA-guanine(15) transglycosylase-like" evidence="7">
    <location>
        <begin position="90"/>
        <end position="468"/>
    </location>
</feature>
<dbReference type="EMBL" id="JANIEX010000432">
    <property type="protein sequence ID" value="KAJ3567174.1"/>
    <property type="molecule type" value="Genomic_DNA"/>
</dbReference>
<evidence type="ECO:0000313" key="9">
    <source>
        <dbReference type="Proteomes" id="UP001213000"/>
    </source>
</evidence>
<evidence type="ECO:0000259" key="7">
    <source>
        <dbReference type="Pfam" id="PF01702"/>
    </source>
</evidence>
<comment type="function">
    <text evidence="6">Catalytic subunit of the queuine tRNA-ribosyltransferase (TGT) that catalyzes the base-exchange of a guanine (G) residue with queuine (Q) at position 34 (anticodon wobble position) in tRNAs with GU(N) anticodons (tRNA-Asp, -Asn, -His and -Tyr), resulting in the hypermodified nucleoside queuosine (7-(((4,5-cis-dihydroxy-2-cyclopenten-1-yl)amino)methyl)-7-deazaguanosine). Catalysis occurs through a double-displacement mechanism. The nucleophile active site attacks the C1' of nucleotide 34 to detach the guanine base from the RNA, forming a covalent enzyme-RNA intermediate. The proton acceptor active site deprotonates the incoming queuine, allowing a nucleophilic attack on the C1' of the ribose to form the product.</text>
</comment>
<feature type="active site" description="Nucleophile" evidence="6">
    <location>
        <position position="348"/>
    </location>
</feature>
<dbReference type="InterPro" id="IPR036511">
    <property type="entry name" value="TGT-like_sf"/>
</dbReference>